<dbReference type="GO" id="GO:0033202">
    <property type="term" value="C:DNA helicase complex"/>
    <property type="evidence" value="ECO:0007669"/>
    <property type="project" value="TreeGrafter"/>
</dbReference>
<dbReference type="InterPro" id="IPR000212">
    <property type="entry name" value="DNA_helicase_UvrD/REP"/>
</dbReference>
<keyword evidence="8" id="KW-0238">DNA-binding</keyword>
<keyword evidence="10" id="KW-0413">Isomerase</keyword>
<dbReference type="InterPro" id="IPR014016">
    <property type="entry name" value="UvrD-like_ATP-bd"/>
</dbReference>
<organism evidence="18 19">
    <name type="scientific">Candidatus Faecousia excrementigallinarum</name>
    <dbReference type="NCBI Taxonomy" id="2840806"/>
    <lineage>
        <taxon>Bacteria</taxon>
        <taxon>Bacillati</taxon>
        <taxon>Bacillota</taxon>
        <taxon>Clostridia</taxon>
        <taxon>Eubacteriales</taxon>
        <taxon>Oscillospiraceae</taxon>
        <taxon>Faecousia</taxon>
    </lineage>
</organism>
<name>A0A9D1CMK9_9FIRM</name>
<dbReference type="Gene3D" id="3.90.320.10">
    <property type="match status" value="1"/>
</dbReference>
<comment type="catalytic activity">
    <reaction evidence="11">
        <text>Couples ATP hydrolysis with the unwinding of duplex DNA by translocating in the 3'-5' direction.</text>
        <dbReference type="EC" id="5.6.2.4"/>
    </reaction>
</comment>
<dbReference type="AlphaFoldDB" id="A0A9D1CMK9"/>
<dbReference type="Pfam" id="PF00580">
    <property type="entry name" value="UvrD-helicase"/>
    <property type="match status" value="1"/>
</dbReference>
<evidence type="ECO:0000256" key="5">
    <source>
        <dbReference type="ARBA" id="ARBA00022806"/>
    </source>
</evidence>
<keyword evidence="9" id="KW-0234">DNA repair</keyword>
<evidence type="ECO:0000313" key="18">
    <source>
        <dbReference type="EMBL" id="HIQ68407.1"/>
    </source>
</evidence>
<keyword evidence="1" id="KW-0540">Nuclease</keyword>
<keyword evidence="5 14" id="KW-0347">Helicase</keyword>
<feature type="domain" description="UvrD-like helicase C-terminal" evidence="17">
    <location>
        <begin position="483"/>
        <end position="757"/>
    </location>
</feature>
<sequence length="1164" mass="131054">MAETLTPQQKMAVTDRGGKLLVSAAAGSGKTKVLVDRLLSYLTQPEDLANIDDFLMITYTKAAASELRGKIAQKLTERLAADPGNRHLQQQMQRLYLAKISTVHAFCGDILREYAYLLDLSGDFRVAEENECRLLQQQVLEGLLDKAYEEGKEAFRAFVDTQGFGRSDRSVPEIVLKVYNSARCHLNPSAWLEQCRREIPVGEDAAKTPWGQYLMGEFLRTVGLHRAAMERCIQLATGLDGSEKPLALLESTVRQLRQLESCTTWDELYHHPGVDFGRLIFPKSFTDVTLKETIKTVRDACKAALVKKDKIFSDSSAQVLEDLEKTRLSVEGLVGLVEEFSQAYDRLKRSRRVMDFGDLEHKMLDLLLGKHRSGPTALAREIGERFREIMVDEYQDSNQVQDAIFSALTAQKQNCFMVGDVKQSIYQFRLADPGIFLEKYNKFVPAEEAQPGQGRKVLLTRNFRSAGQVIAGVNAVFGCCMSPEVGGLTYGEGEMLYEGIPHIPQSEPEVELYGIQVQADTYREEAAFTARRIRELLTEEHFVREKDTLRRIRPEDIVILLRSPGSVGGEFQYALEQLGIPCVTGNGEDLLQSREVSTLRALLQTIDNPLQDIPLVAVLASPLFGFTADDLAQIRKADRNSPFIRVMEKSERQDCREFLELLGKLRAQARMNDVSKLLQDIFALTRMDSLYGAMEEGQPENLQAFCRLAEDYERNGHKDLGQFLDYLQALEEKGVTAPAQEGSSGAVTIMSIHKSKGLEFPVVFLCGLSRSFNQESARDQVLCHKELGLGLSWVNTDQRVRYPTIAKRAISAKIVDSTISEEMRVLYVAMTRAKDRLIMTYAQTNLPKELTGLVRRMDVTDPLLLTWDVDCPGTWVLYTALHRTEAGELFALGGKPNCSQVQEIPWKIRVVEGETLSTQTETQSAEIQEIAPEILEKMEKFLHFSYPYTAATQTPSKQTATQLKGRPKDQEVAEAAEQHQPERVWRKPSFAGGSPQGKDYGNAVHTLMEHIRFRRDMSLDYVNSEIARMEEEGFLTREECMGIRPEKIHAFFATEVGKALCTAPKVLREFKFSILVDAQSQEPSMAGEKILLQGVVDCAMVEDSITVVDFKTDHVTKDTLEAAAHRYAPQIRAYGKAMEKIFQKPVKKKLLYFFHLGAFVEVTE</sequence>
<keyword evidence="7 14" id="KW-0067">ATP-binding</keyword>
<evidence type="ECO:0000259" key="16">
    <source>
        <dbReference type="PROSITE" id="PS51198"/>
    </source>
</evidence>
<evidence type="ECO:0000256" key="14">
    <source>
        <dbReference type="PROSITE-ProRule" id="PRU00560"/>
    </source>
</evidence>
<comment type="catalytic activity">
    <reaction evidence="13">
        <text>ATP + H2O = ADP + phosphate + H(+)</text>
        <dbReference type="Rhea" id="RHEA:13065"/>
        <dbReference type="ChEBI" id="CHEBI:15377"/>
        <dbReference type="ChEBI" id="CHEBI:15378"/>
        <dbReference type="ChEBI" id="CHEBI:30616"/>
        <dbReference type="ChEBI" id="CHEBI:43474"/>
        <dbReference type="ChEBI" id="CHEBI:456216"/>
        <dbReference type="EC" id="5.6.2.4"/>
    </reaction>
</comment>
<dbReference type="Pfam" id="PF12705">
    <property type="entry name" value="PDDEXK_1"/>
    <property type="match status" value="1"/>
</dbReference>
<protein>
    <recommendedName>
        <fullName evidence="12">DNA 3'-5' helicase</fullName>
        <ecNumber evidence="12">5.6.2.4</ecNumber>
    </recommendedName>
</protein>
<dbReference type="Gene3D" id="3.40.50.300">
    <property type="entry name" value="P-loop containing nucleotide triphosphate hydrolases"/>
    <property type="match status" value="4"/>
</dbReference>
<evidence type="ECO:0000256" key="6">
    <source>
        <dbReference type="ARBA" id="ARBA00022839"/>
    </source>
</evidence>
<evidence type="ECO:0000256" key="13">
    <source>
        <dbReference type="ARBA" id="ARBA00048988"/>
    </source>
</evidence>
<evidence type="ECO:0000256" key="9">
    <source>
        <dbReference type="ARBA" id="ARBA00023204"/>
    </source>
</evidence>
<dbReference type="PANTHER" id="PTHR11070:SF48">
    <property type="entry name" value="ATP-DEPENDENT HELICASE_NUCLEASE SUBUNIT A"/>
    <property type="match status" value="1"/>
</dbReference>
<evidence type="ECO:0000256" key="11">
    <source>
        <dbReference type="ARBA" id="ARBA00034617"/>
    </source>
</evidence>
<evidence type="ECO:0000259" key="17">
    <source>
        <dbReference type="PROSITE" id="PS51217"/>
    </source>
</evidence>
<proteinExistence type="predicted"/>
<keyword evidence="3" id="KW-0227">DNA damage</keyword>
<gene>
    <name evidence="18" type="primary">addA</name>
    <name evidence="18" type="ORF">IAB74_07875</name>
</gene>
<evidence type="ECO:0000256" key="8">
    <source>
        <dbReference type="ARBA" id="ARBA00023125"/>
    </source>
</evidence>
<keyword evidence="4 14" id="KW-0378">Hydrolase</keyword>
<dbReference type="EMBL" id="DVFK01000107">
    <property type="protein sequence ID" value="HIQ68407.1"/>
    <property type="molecule type" value="Genomic_DNA"/>
</dbReference>
<accession>A0A9D1CMK9</accession>
<dbReference type="Pfam" id="PF13361">
    <property type="entry name" value="UvrD_C"/>
    <property type="match status" value="1"/>
</dbReference>
<evidence type="ECO:0000256" key="3">
    <source>
        <dbReference type="ARBA" id="ARBA00022763"/>
    </source>
</evidence>
<dbReference type="PROSITE" id="PS51198">
    <property type="entry name" value="UVRD_HELICASE_ATP_BIND"/>
    <property type="match status" value="1"/>
</dbReference>
<dbReference type="GO" id="GO:0006302">
    <property type="term" value="P:double-strand break repair"/>
    <property type="evidence" value="ECO:0007669"/>
    <property type="project" value="InterPro"/>
</dbReference>
<dbReference type="GO" id="GO:0005829">
    <property type="term" value="C:cytosol"/>
    <property type="evidence" value="ECO:0007669"/>
    <property type="project" value="TreeGrafter"/>
</dbReference>
<dbReference type="GO" id="GO:0000725">
    <property type="term" value="P:recombinational repair"/>
    <property type="evidence" value="ECO:0007669"/>
    <property type="project" value="TreeGrafter"/>
</dbReference>
<dbReference type="PANTHER" id="PTHR11070">
    <property type="entry name" value="UVRD / RECB / PCRA DNA HELICASE FAMILY MEMBER"/>
    <property type="match status" value="1"/>
</dbReference>
<reference evidence="18" key="2">
    <citation type="journal article" date="2021" name="PeerJ">
        <title>Extensive microbial diversity within the chicken gut microbiome revealed by metagenomics and culture.</title>
        <authorList>
            <person name="Gilroy R."/>
            <person name="Ravi A."/>
            <person name="Getino M."/>
            <person name="Pursley I."/>
            <person name="Horton D.L."/>
            <person name="Alikhan N.F."/>
            <person name="Baker D."/>
            <person name="Gharbi K."/>
            <person name="Hall N."/>
            <person name="Watson M."/>
            <person name="Adriaenssens E.M."/>
            <person name="Foster-Nyarko E."/>
            <person name="Jarju S."/>
            <person name="Secka A."/>
            <person name="Antonio M."/>
            <person name="Oren A."/>
            <person name="Chaudhuri R.R."/>
            <person name="La Ragione R."/>
            <person name="Hildebrand F."/>
            <person name="Pallen M.J."/>
        </authorList>
    </citation>
    <scope>NUCLEOTIDE SEQUENCE</scope>
    <source>
        <strain evidence="18">13361</strain>
    </source>
</reference>
<dbReference type="InterPro" id="IPR011335">
    <property type="entry name" value="Restrct_endonuc-II-like"/>
</dbReference>
<dbReference type="InterPro" id="IPR014152">
    <property type="entry name" value="AddA"/>
</dbReference>
<dbReference type="InterPro" id="IPR011604">
    <property type="entry name" value="PDDEXK-like_dom_sf"/>
</dbReference>
<dbReference type="GO" id="GO:0003677">
    <property type="term" value="F:DNA binding"/>
    <property type="evidence" value="ECO:0007669"/>
    <property type="project" value="UniProtKB-KW"/>
</dbReference>
<evidence type="ECO:0000256" key="2">
    <source>
        <dbReference type="ARBA" id="ARBA00022741"/>
    </source>
</evidence>
<dbReference type="SUPFAM" id="SSF52540">
    <property type="entry name" value="P-loop containing nucleoside triphosphate hydrolases"/>
    <property type="match status" value="1"/>
</dbReference>
<evidence type="ECO:0000256" key="1">
    <source>
        <dbReference type="ARBA" id="ARBA00022722"/>
    </source>
</evidence>
<evidence type="ECO:0000256" key="7">
    <source>
        <dbReference type="ARBA" id="ARBA00022840"/>
    </source>
</evidence>
<keyword evidence="6" id="KW-0269">Exonuclease</keyword>
<dbReference type="GO" id="GO:0005524">
    <property type="term" value="F:ATP binding"/>
    <property type="evidence" value="ECO:0007669"/>
    <property type="project" value="UniProtKB-UniRule"/>
</dbReference>
<dbReference type="EC" id="5.6.2.4" evidence="12"/>
<reference evidence="18" key="1">
    <citation type="submission" date="2020-10" db="EMBL/GenBank/DDBJ databases">
        <authorList>
            <person name="Gilroy R."/>
        </authorList>
    </citation>
    <scope>NUCLEOTIDE SEQUENCE</scope>
    <source>
        <strain evidence="18">13361</strain>
    </source>
</reference>
<dbReference type="NCBIfam" id="TIGR02785">
    <property type="entry name" value="addA_Gpos"/>
    <property type="match status" value="1"/>
</dbReference>
<dbReference type="SUPFAM" id="SSF52980">
    <property type="entry name" value="Restriction endonuclease-like"/>
    <property type="match status" value="1"/>
</dbReference>
<feature type="domain" description="UvrD-like helicase ATP-binding" evidence="16">
    <location>
        <begin position="3"/>
        <end position="466"/>
    </location>
</feature>
<evidence type="ECO:0000256" key="10">
    <source>
        <dbReference type="ARBA" id="ARBA00023235"/>
    </source>
</evidence>
<comment type="caution">
    <text evidence="18">The sequence shown here is derived from an EMBL/GenBank/DDBJ whole genome shotgun (WGS) entry which is preliminary data.</text>
</comment>
<evidence type="ECO:0000256" key="15">
    <source>
        <dbReference type="SAM" id="MobiDB-lite"/>
    </source>
</evidence>
<dbReference type="InterPro" id="IPR027417">
    <property type="entry name" value="P-loop_NTPase"/>
</dbReference>
<dbReference type="PROSITE" id="PS51217">
    <property type="entry name" value="UVRD_HELICASE_CTER"/>
    <property type="match status" value="1"/>
</dbReference>
<feature type="compositionally biased region" description="Basic and acidic residues" evidence="15">
    <location>
        <begin position="966"/>
        <end position="985"/>
    </location>
</feature>
<dbReference type="InterPro" id="IPR038726">
    <property type="entry name" value="PDDEXK_AddAB-type"/>
</dbReference>
<feature type="region of interest" description="Disordered" evidence="15">
    <location>
        <begin position="952"/>
        <end position="998"/>
    </location>
</feature>
<evidence type="ECO:0000256" key="4">
    <source>
        <dbReference type="ARBA" id="ARBA00022801"/>
    </source>
</evidence>
<evidence type="ECO:0000313" key="19">
    <source>
        <dbReference type="Proteomes" id="UP000886796"/>
    </source>
</evidence>
<feature type="binding site" evidence="14">
    <location>
        <begin position="24"/>
        <end position="31"/>
    </location>
    <ligand>
        <name>ATP</name>
        <dbReference type="ChEBI" id="CHEBI:30616"/>
    </ligand>
</feature>
<feature type="compositionally biased region" description="Polar residues" evidence="15">
    <location>
        <begin position="952"/>
        <end position="962"/>
    </location>
</feature>
<evidence type="ECO:0000256" key="12">
    <source>
        <dbReference type="ARBA" id="ARBA00034808"/>
    </source>
</evidence>
<dbReference type="InterPro" id="IPR014017">
    <property type="entry name" value="DNA_helicase_UvrD-like_C"/>
</dbReference>
<dbReference type="GO" id="GO:0004527">
    <property type="term" value="F:exonuclease activity"/>
    <property type="evidence" value="ECO:0007669"/>
    <property type="project" value="UniProtKB-KW"/>
</dbReference>
<keyword evidence="2 14" id="KW-0547">Nucleotide-binding</keyword>
<dbReference type="Proteomes" id="UP000886796">
    <property type="component" value="Unassembled WGS sequence"/>
</dbReference>
<dbReference type="GO" id="GO:0043138">
    <property type="term" value="F:3'-5' DNA helicase activity"/>
    <property type="evidence" value="ECO:0007669"/>
    <property type="project" value="UniProtKB-EC"/>
</dbReference>